<dbReference type="AlphaFoldDB" id="A0A9P1E6Y6"/>
<comment type="caution">
    <text evidence="2">The sequence shown here is derived from an EMBL/GenBank/DDBJ whole genome shotgun (WGS) entry which is preliminary data.</text>
</comment>
<name>A0A9P1E6Y6_CUSEU</name>
<organism evidence="2 3">
    <name type="scientific">Cuscuta europaea</name>
    <name type="common">European dodder</name>
    <dbReference type="NCBI Taxonomy" id="41803"/>
    <lineage>
        <taxon>Eukaryota</taxon>
        <taxon>Viridiplantae</taxon>
        <taxon>Streptophyta</taxon>
        <taxon>Embryophyta</taxon>
        <taxon>Tracheophyta</taxon>
        <taxon>Spermatophyta</taxon>
        <taxon>Magnoliopsida</taxon>
        <taxon>eudicotyledons</taxon>
        <taxon>Gunneridae</taxon>
        <taxon>Pentapetalae</taxon>
        <taxon>asterids</taxon>
        <taxon>lamiids</taxon>
        <taxon>Solanales</taxon>
        <taxon>Convolvulaceae</taxon>
        <taxon>Cuscuteae</taxon>
        <taxon>Cuscuta</taxon>
        <taxon>Cuscuta subgen. Cuscuta</taxon>
    </lineage>
</organism>
<protein>
    <submittedName>
        <fullName evidence="2">Uncharacterized protein</fullName>
    </submittedName>
</protein>
<dbReference type="Proteomes" id="UP001152484">
    <property type="component" value="Unassembled WGS sequence"/>
</dbReference>
<evidence type="ECO:0000313" key="2">
    <source>
        <dbReference type="EMBL" id="CAH9083003.1"/>
    </source>
</evidence>
<dbReference type="OrthoDB" id="10380935at2759"/>
<dbReference type="EMBL" id="CAMAPE010000016">
    <property type="protein sequence ID" value="CAH9083003.1"/>
    <property type="molecule type" value="Genomic_DNA"/>
</dbReference>
<reference evidence="2" key="1">
    <citation type="submission" date="2022-07" db="EMBL/GenBank/DDBJ databases">
        <authorList>
            <person name="Macas J."/>
            <person name="Novak P."/>
            <person name="Neumann P."/>
        </authorList>
    </citation>
    <scope>NUCLEOTIDE SEQUENCE</scope>
</reference>
<accession>A0A9P1E6Y6</accession>
<sequence length="170" mass="19753">MAFHLVHRFSGQQIAGFLPFDKMAQGREHPTRLKINGEIETLRNASPSNSQKGLMEIRKATRCTMPDNPMEAYTGYQQGFVVEEAYSDSFFHPEIEYLGHASENENRVPFSAVEDLWDSDENREICHKALLITRENYIPTSNFNTSIGMYRRSKRQSHHMRTRSQTREKP</sequence>
<feature type="compositionally biased region" description="Basic residues" evidence="1">
    <location>
        <begin position="151"/>
        <end position="164"/>
    </location>
</feature>
<keyword evidence="3" id="KW-1185">Reference proteome</keyword>
<gene>
    <name evidence="2" type="ORF">CEURO_LOCUS8495</name>
</gene>
<proteinExistence type="predicted"/>
<evidence type="ECO:0000256" key="1">
    <source>
        <dbReference type="SAM" id="MobiDB-lite"/>
    </source>
</evidence>
<evidence type="ECO:0000313" key="3">
    <source>
        <dbReference type="Proteomes" id="UP001152484"/>
    </source>
</evidence>
<feature type="region of interest" description="Disordered" evidence="1">
    <location>
        <begin position="150"/>
        <end position="170"/>
    </location>
</feature>